<protein>
    <submittedName>
        <fullName evidence="3">SDR family NAD(P)-dependent oxidoreductase</fullName>
    </submittedName>
</protein>
<accession>A0A368LN46</accession>
<keyword evidence="2" id="KW-0560">Oxidoreductase</keyword>
<comment type="similarity">
    <text evidence="1">Belongs to the short-chain dehydrogenases/reductases (SDR) family.</text>
</comment>
<dbReference type="SUPFAM" id="SSF51735">
    <property type="entry name" value="NAD(P)-binding Rossmann-fold domains"/>
    <property type="match status" value="1"/>
</dbReference>
<dbReference type="PANTHER" id="PTHR43639:SF1">
    <property type="entry name" value="SHORT-CHAIN DEHYDROGENASE_REDUCTASE FAMILY PROTEIN"/>
    <property type="match status" value="1"/>
</dbReference>
<dbReference type="PRINTS" id="PR00081">
    <property type="entry name" value="GDHRDH"/>
</dbReference>
<keyword evidence="4" id="KW-1185">Reference proteome</keyword>
<dbReference type="CDD" id="cd05233">
    <property type="entry name" value="SDR_c"/>
    <property type="match status" value="1"/>
</dbReference>
<evidence type="ECO:0000256" key="2">
    <source>
        <dbReference type="ARBA" id="ARBA00023002"/>
    </source>
</evidence>
<gene>
    <name evidence="3" type="ORF">CIK83_06540</name>
</gene>
<dbReference type="PANTHER" id="PTHR43639">
    <property type="entry name" value="OXIDOREDUCTASE, SHORT-CHAIN DEHYDROGENASE/REDUCTASE FAMILY (AFU_ORTHOLOGUE AFUA_5G02870)"/>
    <property type="match status" value="1"/>
</dbReference>
<dbReference type="PROSITE" id="PS00061">
    <property type="entry name" value="ADH_SHORT"/>
    <property type="match status" value="1"/>
</dbReference>
<reference evidence="3 4" key="1">
    <citation type="journal article" date="2017" name="Elife">
        <title>Extensive horizontal gene transfer in cheese-associated bacteria.</title>
        <authorList>
            <person name="Bonham K.S."/>
            <person name="Wolfe B.E."/>
            <person name="Dutton R.J."/>
        </authorList>
    </citation>
    <scope>NUCLEOTIDE SEQUENCE [LARGE SCALE GENOMIC DNA]</scope>
    <source>
        <strain evidence="3 4">JB196</strain>
    </source>
</reference>
<dbReference type="OrthoDB" id="20590at2"/>
<organism evidence="3 4">
    <name type="scientific">Vibrio casei</name>
    <dbReference type="NCBI Taxonomy" id="673372"/>
    <lineage>
        <taxon>Bacteria</taxon>
        <taxon>Pseudomonadati</taxon>
        <taxon>Pseudomonadota</taxon>
        <taxon>Gammaproteobacteria</taxon>
        <taxon>Vibrionales</taxon>
        <taxon>Vibrionaceae</taxon>
        <taxon>Vibrio</taxon>
    </lineage>
</organism>
<dbReference type="EMBL" id="QPGL01000001">
    <property type="protein sequence ID" value="RCS73302.1"/>
    <property type="molecule type" value="Genomic_DNA"/>
</dbReference>
<dbReference type="InterPro" id="IPR020904">
    <property type="entry name" value="Sc_DH/Rdtase_CS"/>
</dbReference>
<evidence type="ECO:0000256" key="1">
    <source>
        <dbReference type="ARBA" id="ARBA00006484"/>
    </source>
</evidence>
<name>A0A368LN46_9VIBR</name>
<dbReference type="GeneID" id="303188571"/>
<dbReference type="InterPro" id="IPR002347">
    <property type="entry name" value="SDR_fam"/>
</dbReference>
<dbReference type="AlphaFoldDB" id="A0A368LN46"/>
<dbReference type="Proteomes" id="UP000252479">
    <property type="component" value="Unassembled WGS sequence"/>
</dbReference>
<dbReference type="Gene3D" id="3.40.50.720">
    <property type="entry name" value="NAD(P)-binding Rossmann-like Domain"/>
    <property type="match status" value="1"/>
</dbReference>
<comment type="caution">
    <text evidence="3">The sequence shown here is derived from an EMBL/GenBank/DDBJ whole genome shotgun (WGS) entry which is preliminary data.</text>
</comment>
<proteinExistence type="inferred from homology"/>
<dbReference type="Pfam" id="PF13561">
    <property type="entry name" value="adh_short_C2"/>
    <property type="match status" value="1"/>
</dbReference>
<dbReference type="InterPro" id="IPR036291">
    <property type="entry name" value="NAD(P)-bd_dom_sf"/>
</dbReference>
<evidence type="ECO:0000313" key="3">
    <source>
        <dbReference type="EMBL" id="RCS73302.1"/>
    </source>
</evidence>
<dbReference type="FunFam" id="3.40.50.720:FF:000173">
    <property type="entry name" value="3-oxoacyl-[acyl-carrier protein] reductase"/>
    <property type="match status" value="1"/>
</dbReference>
<dbReference type="RefSeq" id="WP_086958310.1">
    <property type="nucleotide sequence ID" value="NZ_AP018680.1"/>
</dbReference>
<sequence length="249" mass="26552">MNKIVIVTGGSRGIGAATSKKLGALGYNVCVNYLNNVSAANKVVKDIIEQGGKAFAYQADVSKEREVIALFDSVEQRFGSVTHLVNNAGILFKQSSLMNMDLERFNKVIQANVISCFLCSREYIQRILALDGSLINGAIVNVSSAASRSGAPFEYIDYAASKGAMDSLTKGLSLELAGQGIRVNAVRPGFIHTDMHTDGGEPDRVDRLSSQIPLQRGGTAEEVANAIVWLLSEDASYVTGSFIDIAGGK</sequence>
<dbReference type="GO" id="GO:0016491">
    <property type="term" value="F:oxidoreductase activity"/>
    <property type="evidence" value="ECO:0007669"/>
    <property type="project" value="UniProtKB-KW"/>
</dbReference>
<dbReference type="PRINTS" id="PR00080">
    <property type="entry name" value="SDRFAMILY"/>
</dbReference>
<evidence type="ECO:0000313" key="4">
    <source>
        <dbReference type="Proteomes" id="UP000252479"/>
    </source>
</evidence>